<evidence type="ECO:0000313" key="1">
    <source>
        <dbReference type="EMBL" id="MBK3495610.1"/>
    </source>
</evidence>
<sequence length="112" mass="13275">MTRYIIRIPDFKCSIHSVKTFKWYLVHAPKNSSKKVIISSEGKFEERHGIYIGNFFFDTVSVDLTRKYISLHQRKLPYEQGEKNLKAILSTIYVIAEPNAFYFFTYGKKKNR</sequence>
<name>A0ABS1H883_9BACL</name>
<reference evidence="1 2" key="1">
    <citation type="submission" date="2020-12" db="EMBL/GenBank/DDBJ databases">
        <title>YIM B01967 draft genome.</title>
        <authorList>
            <person name="Yan X."/>
        </authorList>
    </citation>
    <scope>NUCLEOTIDE SEQUENCE [LARGE SCALE GENOMIC DNA]</scope>
    <source>
        <strain evidence="1 2">YIM B01967</strain>
    </source>
</reference>
<comment type="caution">
    <text evidence="1">The sequence shown here is derived from an EMBL/GenBank/DDBJ whole genome shotgun (WGS) entry which is preliminary data.</text>
</comment>
<organism evidence="1 2">
    <name type="scientific">Viridibacillus soli</name>
    <dbReference type="NCBI Taxonomy" id="2798301"/>
    <lineage>
        <taxon>Bacteria</taxon>
        <taxon>Bacillati</taxon>
        <taxon>Bacillota</taxon>
        <taxon>Bacilli</taxon>
        <taxon>Bacillales</taxon>
        <taxon>Caryophanaceae</taxon>
        <taxon>Viridibacillus</taxon>
    </lineage>
</organism>
<keyword evidence="2" id="KW-1185">Reference proteome</keyword>
<dbReference type="RefSeq" id="WP_100794813.1">
    <property type="nucleotide sequence ID" value="NZ_JAEOAH010000017.1"/>
</dbReference>
<protein>
    <submittedName>
        <fullName evidence="1">Uncharacterized protein</fullName>
    </submittedName>
</protein>
<dbReference type="Proteomes" id="UP000618943">
    <property type="component" value="Unassembled WGS sequence"/>
</dbReference>
<accession>A0ABS1H883</accession>
<gene>
    <name evidence="1" type="ORF">JFL43_12265</name>
</gene>
<proteinExistence type="predicted"/>
<dbReference type="EMBL" id="JAEOAH010000017">
    <property type="protein sequence ID" value="MBK3495610.1"/>
    <property type="molecule type" value="Genomic_DNA"/>
</dbReference>
<evidence type="ECO:0000313" key="2">
    <source>
        <dbReference type="Proteomes" id="UP000618943"/>
    </source>
</evidence>